<feature type="region of interest" description="Disordered" evidence="12">
    <location>
        <begin position="51"/>
        <end position="86"/>
    </location>
</feature>
<comment type="subcellular location">
    <subcellularLocation>
        <location evidence="1">Nucleus</location>
    </subcellularLocation>
</comment>
<keyword evidence="8" id="KW-0413">Isomerase</keyword>
<dbReference type="GO" id="GO:0000724">
    <property type="term" value="P:double-strand break repair via homologous recombination"/>
    <property type="evidence" value="ECO:0007669"/>
    <property type="project" value="UniProtKB-ARBA"/>
</dbReference>
<dbReference type="PROSITE" id="PS51194">
    <property type="entry name" value="HELICASE_CTER"/>
    <property type="match status" value="1"/>
</dbReference>
<dbReference type="InterPro" id="IPR014001">
    <property type="entry name" value="Helicase_ATP-bd"/>
</dbReference>
<proteinExistence type="inferred from homology"/>
<evidence type="ECO:0000256" key="8">
    <source>
        <dbReference type="ARBA" id="ARBA00023235"/>
    </source>
</evidence>
<protein>
    <recommendedName>
        <fullName evidence="11">DNA 3'-5' helicase</fullName>
        <ecNumber evidence="11">5.6.2.4</ecNumber>
    </recommendedName>
</protein>
<dbReference type="SMART" id="SM00487">
    <property type="entry name" value="DEXDc"/>
    <property type="match status" value="1"/>
</dbReference>
<keyword evidence="5" id="KW-0347">Helicase</keyword>
<evidence type="ECO:0000259" key="13">
    <source>
        <dbReference type="PROSITE" id="PS51192"/>
    </source>
</evidence>
<dbReference type="Proteomes" id="UP000183365">
    <property type="component" value="Unassembled WGS sequence"/>
</dbReference>
<dbReference type="SUPFAM" id="SSF46785">
    <property type="entry name" value="Winged helix' DNA-binding domain"/>
    <property type="match status" value="1"/>
</dbReference>
<dbReference type="GO" id="GO:0005524">
    <property type="term" value="F:ATP binding"/>
    <property type="evidence" value="ECO:0007669"/>
    <property type="project" value="UniProtKB-KW"/>
</dbReference>
<dbReference type="GO" id="GO:0031573">
    <property type="term" value="P:mitotic intra-S DNA damage checkpoint signaling"/>
    <property type="evidence" value="ECO:0007669"/>
    <property type="project" value="UniProtKB-ARBA"/>
</dbReference>
<evidence type="ECO:0000256" key="3">
    <source>
        <dbReference type="ARBA" id="ARBA00022741"/>
    </source>
</evidence>
<dbReference type="Pfam" id="PF16124">
    <property type="entry name" value="RecQ_Zn_bind"/>
    <property type="match status" value="1"/>
</dbReference>
<dbReference type="GO" id="GO:0016787">
    <property type="term" value="F:hydrolase activity"/>
    <property type="evidence" value="ECO:0007669"/>
    <property type="project" value="UniProtKB-KW"/>
</dbReference>
<dbReference type="CDD" id="cd18794">
    <property type="entry name" value="SF2_C_RecQ"/>
    <property type="match status" value="1"/>
</dbReference>
<keyword evidence="4" id="KW-0378">Hydrolase</keyword>
<keyword evidence="7" id="KW-0238">DNA-binding</keyword>
<dbReference type="InterPro" id="IPR004589">
    <property type="entry name" value="DNA_helicase_ATP-dep_RecQ"/>
</dbReference>
<dbReference type="FunFam" id="3.40.50.300:FF:000296">
    <property type="entry name" value="ATP-dependent DNA helicase RecQ"/>
    <property type="match status" value="1"/>
</dbReference>
<feature type="compositionally biased region" description="Polar residues" evidence="12">
    <location>
        <begin position="51"/>
        <end position="70"/>
    </location>
</feature>
<feature type="domain" description="Helicase ATP-binding" evidence="13">
    <location>
        <begin position="568"/>
        <end position="744"/>
    </location>
</feature>
<evidence type="ECO:0000256" key="11">
    <source>
        <dbReference type="ARBA" id="ARBA00034808"/>
    </source>
</evidence>
<evidence type="ECO:0000256" key="9">
    <source>
        <dbReference type="ARBA" id="ARBA00023242"/>
    </source>
</evidence>
<feature type="compositionally biased region" description="Low complexity" evidence="12">
    <location>
        <begin position="76"/>
        <end position="86"/>
    </location>
</feature>
<dbReference type="SUPFAM" id="SSF52540">
    <property type="entry name" value="P-loop containing nucleoside triphosphate hydrolases"/>
    <property type="match status" value="2"/>
</dbReference>
<dbReference type="Pfam" id="PF09382">
    <property type="entry name" value="RQC"/>
    <property type="match status" value="1"/>
</dbReference>
<evidence type="ECO:0000256" key="1">
    <source>
        <dbReference type="ARBA" id="ARBA00004123"/>
    </source>
</evidence>
<dbReference type="InterPro" id="IPR002464">
    <property type="entry name" value="DNA/RNA_helicase_DEAH_CS"/>
</dbReference>
<evidence type="ECO:0000256" key="4">
    <source>
        <dbReference type="ARBA" id="ARBA00022801"/>
    </source>
</evidence>
<dbReference type="InterPro" id="IPR036390">
    <property type="entry name" value="WH_DNA-bd_sf"/>
</dbReference>
<feature type="domain" description="Helicase C-terminal" evidence="14">
    <location>
        <begin position="773"/>
        <end position="919"/>
    </location>
</feature>
<dbReference type="GO" id="GO:0006312">
    <property type="term" value="P:mitotic recombination"/>
    <property type="evidence" value="ECO:0007669"/>
    <property type="project" value="UniProtKB-ARBA"/>
</dbReference>
<dbReference type="InterPro" id="IPR018982">
    <property type="entry name" value="RQC_domain"/>
</dbReference>
<accession>A0A1L0CS80</accession>
<dbReference type="OrthoDB" id="3972275at2759"/>
<reference evidence="16" key="1">
    <citation type="submission" date="2016-11" db="EMBL/GenBank/DDBJ databases">
        <authorList>
            <person name="Guldener U."/>
        </authorList>
    </citation>
    <scope>NUCLEOTIDE SEQUENCE [LARGE SCALE GENOMIC DNA]</scope>
</reference>
<evidence type="ECO:0000259" key="14">
    <source>
        <dbReference type="PROSITE" id="PS51194"/>
    </source>
</evidence>
<feature type="region of interest" description="Disordered" evidence="12">
    <location>
        <begin position="523"/>
        <end position="544"/>
    </location>
</feature>
<dbReference type="Pfam" id="PF00271">
    <property type="entry name" value="Helicase_C"/>
    <property type="match status" value="1"/>
</dbReference>
<keyword evidence="9" id="KW-0539">Nucleus</keyword>
<dbReference type="NCBIfam" id="TIGR00614">
    <property type="entry name" value="recQ_fam"/>
    <property type="match status" value="1"/>
</dbReference>
<dbReference type="InterPro" id="IPR036388">
    <property type="entry name" value="WH-like_DNA-bd_sf"/>
</dbReference>
<dbReference type="GO" id="GO:0006260">
    <property type="term" value="P:DNA replication"/>
    <property type="evidence" value="ECO:0007669"/>
    <property type="project" value="InterPro"/>
</dbReference>
<evidence type="ECO:0000256" key="7">
    <source>
        <dbReference type="ARBA" id="ARBA00023125"/>
    </source>
</evidence>
<dbReference type="EC" id="5.6.2.4" evidence="11"/>
<dbReference type="GO" id="GO:0005737">
    <property type="term" value="C:cytoplasm"/>
    <property type="evidence" value="ECO:0007669"/>
    <property type="project" value="TreeGrafter"/>
</dbReference>
<gene>
    <name evidence="15" type="ORF">HGUI_03642</name>
</gene>
<comment type="catalytic activity">
    <reaction evidence="10">
        <text>Couples ATP hydrolysis with the unwinding of duplex DNA by translocating in the 3'-5' direction.</text>
        <dbReference type="EC" id="5.6.2.4"/>
    </reaction>
</comment>
<comment type="similarity">
    <text evidence="2">Belongs to the helicase family. RecQ subfamily.</text>
</comment>
<evidence type="ECO:0000256" key="2">
    <source>
        <dbReference type="ARBA" id="ARBA00005446"/>
    </source>
</evidence>
<sequence>MTKPLHHLKTELMFIKKSKPHVPPAMALDNFIKKGSNITLYNEDGADQKIKSTFQKPPSRSNDNATSNKYLSPAITETRTTNNTNSTTLNHIDAFDNKAIKETNQKTVSTLKNTTKPRTIVTNSVTTNALKKTEQISAKKFPSMEGEDIDVYKKLVSFLEEKCAILEATSLSQDDKNKKITGINKRIAEIKERLNGKSKYIDEDISLSKMSANLVTANEKENHFPYDDKKDDVFSQVYNEAAEDNDSDSDDSIIIMYAQQQLELEKRTKTSKLSDITDANKNDYMNAEFSDFDNEGNINASLSKNNVPNSSFEIMDNISLAKLSLNRSANTEITDDAESEHSDYFDSQQQYSEHISDKEFIENDGDEYLRGDDSYHPSISHLSAESSLNSDIMKEVSNGRENVDLILKENSICQSHSRSNIIVQSSDDDLEIIEINNNIEDEREANVSDEDLEVIDKDFEEISSQSSKSIIKRENTSLKFDLESVSEEDVQIISDHSGNNYSELESATDSDSELEAAVLKQINSRSTSEPAANRPAGNKRHPWSDELENKLQNVFNLTSFRENQLNAINAVLSGKDVFVLMPTGGGKSLCYQLPAIVKRGKMETTVVVSPLISLMQDQIDHLKRLNINAEMISSKESAQSRKDAFRKFRNGELDMIYLSPEMLSKSQQCKNTIKLLYDSGNLARIVIDEAHCVSSWGHDFRPDYKLLGFFKKEYPDIPMMALTATASVRVKQDILSQLGIEHAHVFQQTFNRPNLIYMVRPKNKNSTFEMINEIKMRFPRFTGIVYCNSKTQCESVANMLQTNGLSAAFYHAGMGNEDRTNVQNMWQSGDIKIVCATVAFGMGIDKPDVRFVYHHSIPRSLEGYYQECGRGGRDGKTAFCTLYYQFADFKSIESQIKRDKDLKSQVLKDRHLEKLRNVLNYCSNRIDCRRKLVLQYFNENFNSKQCRKTCDNCKSTNTVEVRDITESAKDIINIVKKTQTWDVTINYVIDVYRGSRVQKIVQNGHDMLPEHGKGSHYHKEDLQRVIQLLMDEKCLFEKTETKAQFTHSYVKYRHDLNKPLTLAFFIPTVDSPSRSNSRPNSGYGVSGYARTGTSINRMNDILENNTTLSKEKLKELQANSKASVAGTKRKASVSYKHTKKKRYFKRK</sequence>
<dbReference type="InterPro" id="IPR011545">
    <property type="entry name" value="DEAD/DEAH_box_helicase_dom"/>
</dbReference>
<dbReference type="SMART" id="SM00956">
    <property type="entry name" value="RQC"/>
    <property type="match status" value="1"/>
</dbReference>
<evidence type="ECO:0000256" key="6">
    <source>
        <dbReference type="ARBA" id="ARBA00022840"/>
    </source>
</evidence>
<dbReference type="EMBL" id="FQNF01000104">
    <property type="protein sequence ID" value="SGZ41441.1"/>
    <property type="molecule type" value="Genomic_DNA"/>
</dbReference>
<dbReference type="GO" id="GO:0009378">
    <property type="term" value="F:four-way junction helicase activity"/>
    <property type="evidence" value="ECO:0007669"/>
    <property type="project" value="TreeGrafter"/>
</dbReference>
<dbReference type="GO" id="GO:0043138">
    <property type="term" value="F:3'-5' DNA helicase activity"/>
    <property type="evidence" value="ECO:0007669"/>
    <property type="project" value="UniProtKB-EC"/>
</dbReference>
<dbReference type="SMART" id="SM00490">
    <property type="entry name" value="HELICc"/>
    <property type="match status" value="1"/>
</dbReference>
<keyword evidence="3" id="KW-0547">Nucleotide-binding</keyword>
<evidence type="ECO:0000313" key="16">
    <source>
        <dbReference type="Proteomes" id="UP000183365"/>
    </source>
</evidence>
<dbReference type="GO" id="GO:0000729">
    <property type="term" value="P:DNA double-strand break processing"/>
    <property type="evidence" value="ECO:0007669"/>
    <property type="project" value="UniProtKB-ARBA"/>
</dbReference>
<dbReference type="InterPro" id="IPR027417">
    <property type="entry name" value="P-loop_NTPase"/>
</dbReference>
<dbReference type="VEuPathDB" id="FungiDB:HGUI_03642"/>
<dbReference type="PANTHER" id="PTHR13710:SF153">
    <property type="entry name" value="RECQ-LIKE DNA HELICASE BLM"/>
    <property type="match status" value="1"/>
</dbReference>
<evidence type="ECO:0000256" key="5">
    <source>
        <dbReference type="ARBA" id="ARBA00022806"/>
    </source>
</evidence>
<dbReference type="PANTHER" id="PTHR13710">
    <property type="entry name" value="DNA HELICASE RECQ FAMILY MEMBER"/>
    <property type="match status" value="1"/>
</dbReference>
<dbReference type="Gene3D" id="3.40.50.300">
    <property type="entry name" value="P-loop containing nucleotide triphosphate hydrolases"/>
    <property type="match status" value="2"/>
</dbReference>
<dbReference type="GO" id="GO:0005634">
    <property type="term" value="C:nucleus"/>
    <property type="evidence" value="ECO:0007669"/>
    <property type="project" value="UniProtKB-SubCell"/>
</dbReference>
<dbReference type="GO" id="GO:0003677">
    <property type="term" value="F:DNA binding"/>
    <property type="evidence" value="ECO:0007669"/>
    <property type="project" value="UniProtKB-KW"/>
</dbReference>
<keyword evidence="16" id="KW-1185">Reference proteome</keyword>
<dbReference type="AlphaFoldDB" id="A0A1L0CS80"/>
<dbReference type="Pfam" id="PF00270">
    <property type="entry name" value="DEAD"/>
    <property type="match status" value="1"/>
</dbReference>
<evidence type="ECO:0000256" key="12">
    <source>
        <dbReference type="SAM" id="MobiDB-lite"/>
    </source>
</evidence>
<dbReference type="FunFam" id="3.40.50.300:FF:000340">
    <property type="entry name" value="Bloom syndrome, RecQ helicase"/>
    <property type="match status" value="1"/>
</dbReference>
<dbReference type="PROSITE" id="PS51192">
    <property type="entry name" value="HELICASE_ATP_BIND_1"/>
    <property type="match status" value="1"/>
</dbReference>
<feature type="compositionally biased region" description="Basic residues" evidence="12">
    <location>
        <begin position="1127"/>
        <end position="1147"/>
    </location>
</feature>
<name>A0A1L0CS80_9ASCO</name>
<dbReference type="PROSITE" id="PS00690">
    <property type="entry name" value="DEAH_ATP_HELICASE"/>
    <property type="match status" value="1"/>
</dbReference>
<evidence type="ECO:0000256" key="10">
    <source>
        <dbReference type="ARBA" id="ARBA00034617"/>
    </source>
</evidence>
<dbReference type="InterPro" id="IPR001650">
    <property type="entry name" value="Helicase_C-like"/>
</dbReference>
<dbReference type="Gene3D" id="1.10.10.10">
    <property type="entry name" value="Winged helix-like DNA-binding domain superfamily/Winged helix DNA-binding domain"/>
    <property type="match status" value="1"/>
</dbReference>
<dbReference type="CDD" id="cd17920">
    <property type="entry name" value="DEXHc_RecQ"/>
    <property type="match status" value="1"/>
</dbReference>
<dbReference type="GO" id="GO:0031422">
    <property type="term" value="C:RecQ family helicase-topoisomerase III complex"/>
    <property type="evidence" value="ECO:0007669"/>
    <property type="project" value="UniProtKB-ARBA"/>
</dbReference>
<keyword evidence="6" id="KW-0067">ATP-binding</keyword>
<organism evidence="15 16">
    <name type="scientific">Hanseniaspora guilliermondii</name>
    <dbReference type="NCBI Taxonomy" id="56406"/>
    <lineage>
        <taxon>Eukaryota</taxon>
        <taxon>Fungi</taxon>
        <taxon>Dikarya</taxon>
        <taxon>Ascomycota</taxon>
        <taxon>Saccharomycotina</taxon>
        <taxon>Saccharomycetes</taxon>
        <taxon>Saccharomycodales</taxon>
        <taxon>Saccharomycodaceae</taxon>
        <taxon>Hanseniaspora</taxon>
    </lineage>
</organism>
<evidence type="ECO:0000313" key="15">
    <source>
        <dbReference type="EMBL" id="SGZ41441.1"/>
    </source>
</evidence>
<dbReference type="InterPro" id="IPR032284">
    <property type="entry name" value="RecQ_Zn-bd"/>
</dbReference>
<feature type="region of interest" description="Disordered" evidence="12">
    <location>
        <begin position="1117"/>
        <end position="1147"/>
    </location>
</feature>